<reference evidence="2 3" key="1">
    <citation type="submission" date="2023-07" db="EMBL/GenBank/DDBJ databases">
        <title>Genomic Encyclopedia of Type Strains, Phase IV (KMG-IV): sequencing the most valuable type-strain genomes for metagenomic binning, comparative biology and taxonomic classification.</title>
        <authorList>
            <person name="Goeker M."/>
        </authorList>
    </citation>
    <scope>NUCLEOTIDE SEQUENCE [LARGE SCALE GENOMIC DNA]</scope>
    <source>
        <strain evidence="2 3">DSM 23837</strain>
    </source>
</reference>
<evidence type="ECO:0000313" key="3">
    <source>
        <dbReference type="Proteomes" id="UP001223586"/>
    </source>
</evidence>
<keyword evidence="1" id="KW-0812">Transmembrane</keyword>
<name>A0ABT9WT01_9BACI</name>
<comment type="caution">
    <text evidence="2">The sequence shown here is derived from an EMBL/GenBank/DDBJ whole genome shotgun (WGS) entry which is preliminary data.</text>
</comment>
<feature type="transmembrane region" description="Helical" evidence="1">
    <location>
        <begin position="12"/>
        <end position="35"/>
    </location>
</feature>
<proteinExistence type="predicted"/>
<gene>
    <name evidence="2" type="ORF">J2S08_002105</name>
</gene>
<protein>
    <submittedName>
        <fullName evidence="2">Uncharacterized protein</fullName>
    </submittedName>
</protein>
<evidence type="ECO:0000256" key="1">
    <source>
        <dbReference type="SAM" id="Phobius"/>
    </source>
</evidence>
<sequence length="39" mass="4538">MSNKLSLIIKKLIAEISETIPFTIKISGIVFLLYFNKYF</sequence>
<dbReference type="EMBL" id="JAUSTT010000011">
    <property type="protein sequence ID" value="MDQ0176268.1"/>
    <property type="molecule type" value="Genomic_DNA"/>
</dbReference>
<keyword evidence="1" id="KW-1133">Transmembrane helix</keyword>
<dbReference type="Proteomes" id="UP001223586">
    <property type="component" value="Unassembled WGS sequence"/>
</dbReference>
<accession>A0ABT9WT01</accession>
<keyword evidence="3" id="KW-1185">Reference proteome</keyword>
<organism evidence="2 3">
    <name type="scientific">Bacillus chungangensis</name>
    <dbReference type="NCBI Taxonomy" id="587633"/>
    <lineage>
        <taxon>Bacteria</taxon>
        <taxon>Bacillati</taxon>
        <taxon>Bacillota</taxon>
        <taxon>Bacilli</taxon>
        <taxon>Bacillales</taxon>
        <taxon>Bacillaceae</taxon>
        <taxon>Bacillus</taxon>
    </lineage>
</organism>
<keyword evidence="1" id="KW-0472">Membrane</keyword>
<evidence type="ECO:0000313" key="2">
    <source>
        <dbReference type="EMBL" id="MDQ0176268.1"/>
    </source>
</evidence>